<reference evidence="2 3" key="1">
    <citation type="submission" date="2016-11" db="EMBL/GenBank/DDBJ databases">
        <authorList>
            <person name="Jaros S."/>
            <person name="Januszkiewicz K."/>
            <person name="Wedrychowicz H."/>
        </authorList>
    </citation>
    <scope>NUCLEOTIDE SEQUENCE [LARGE SCALE GENOMIC DNA]</scope>
    <source>
        <strain evidence="2 3">DSM 15480</strain>
    </source>
</reference>
<dbReference type="InterPro" id="IPR032834">
    <property type="entry name" value="NatK-like_C"/>
</dbReference>
<proteinExistence type="predicted"/>
<dbReference type="EMBL" id="FQZY01000075">
    <property type="protein sequence ID" value="SHK70713.1"/>
    <property type="molecule type" value="Genomic_DNA"/>
</dbReference>
<evidence type="ECO:0000259" key="1">
    <source>
        <dbReference type="Pfam" id="PF14501"/>
    </source>
</evidence>
<dbReference type="AlphaFoldDB" id="A0A1M6UNL9"/>
<dbReference type="Pfam" id="PF14501">
    <property type="entry name" value="HATPase_c_5"/>
    <property type="match status" value="1"/>
</dbReference>
<sequence length="68" mass="7984">MQSENGVCIRVNNSYSRYENMNFQTQKSNAKEHGYGMKIVDDVVKKYKGTWEIQVDDTEYVVRQTICI</sequence>
<feature type="domain" description="Sensor histidine kinase NatK-like C-terminal" evidence="1">
    <location>
        <begin position="2"/>
        <end position="65"/>
    </location>
</feature>
<evidence type="ECO:0000313" key="3">
    <source>
        <dbReference type="Proteomes" id="UP000184301"/>
    </source>
</evidence>
<dbReference type="STRING" id="1121950.SAMN02745243_03560"/>
<name>A0A1M6UNL9_9FIRM</name>
<accession>A0A1M6UNL9</accession>
<keyword evidence="3" id="KW-1185">Reference proteome</keyword>
<dbReference type="Proteomes" id="UP000184301">
    <property type="component" value="Unassembled WGS sequence"/>
</dbReference>
<protein>
    <submittedName>
        <fullName evidence="2">GHKL domain-containing protein</fullName>
    </submittedName>
</protein>
<evidence type="ECO:0000313" key="2">
    <source>
        <dbReference type="EMBL" id="SHK70713.1"/>
    </source>
</evidence>
<organism evidence="2 3">
    <name type="scientific">Hespellia stercorisuis DSM 15480</name>
    <dbReference type="NCBI Taxonomy" id="1121950"/>
    <lineage>
        <taxon>Bacteria</taxon>
        <taxon>Bacillati</taxon>
        <taxon>Bacillota</taxon>
        <taxon>Clostridia</taxon>
        <taxon>Lachnospirales</taxon>
        <taxon>Lachnospiraceae</taxon>
        <taxon>Hespellia</taxon>
    </lineage>
</organism>
<gene>
    <name evidence="2" type="ORF">SAMN02745243_03560</name>
</gene>